<dbReference type="Proteomes" id="UP001166286">
    <property type="component" value="Unassembled WGS sequence"/>
</dbReference>
<sequence length="237" mass="26638">MLIGQIPYTLAAEVGQVLAERAAPAAPAAPGAAPLDRCEDHDSLMGPLVDATLVTQPLRPHRRPPPLASVRNSPVPSELQMDPLSIDTRANVVPELAVVPTLAAVPTREAVREELGELSEERVVEEEGERASIEDVFNDIDNLLEEEERERKRQEDFLQEYKKERKSLKNQRKKLKRKEKIAKEAEEAELRSAGEKTENKRRKRKDKRARVDARAKKVSPSTPLSQRLLTIIAWTPN</sequence>
<feature type="region of interest" description="Disordered" evidence="1">
    <location>
        <begin position="58"/>
        <end position="78"/>
    </location>
</feature>
<dbReference type="AlphaFoldDB" id="A0AA39UX39"/>
<protein>
    <submittedName>
        <fullName evidence="2">Uncharacterized protein</fullName>
    </submittedName>
</protein>
<comment type="caution">
    <text evidence="2">The sequence shown here is derived from an EMBL/GenBank/DDBJ whole genome shotgun (WGS) entry which is preliminary data.</text>
</comment>
<organism evidence="2 3">
    <name type="scientific">Cladonia borealis</name>
    <dbReference type="NCBI Taxonomy" id="184061"/>
    <lineage>
        <taxon>Eukaryota</taxon>
        <taxon>Fungi</taxon>
        <taxon>Dikarya</taxon>
        <taxon>Ascomycota</taxon>
        <taxon>Pezizomycotina</taxon>
        <taxon>Lecanoromycetes</taxon>
        <taxon>OSLEUM clade</taxon>
        <taxon>Lecanoromycetidae</taxon>
        <taxon>Lecanorales</taxon>
        <taxon>Lecanorineae</taxon>
        <taxon>Cladoniaceae</taxon>
        <taxon>Cladonia</taxon>
    </lineage>
</organism>
<evidence type="ECO:0000313" key="2">
    <source>
        <dbReference type="EMBL" id="KAK0506877.1"/>
    </source>
</evidence>
<accession>A0AA39UX39</accession>
<proteinExistence type="predicted"/>
<dbReference type="EMBL" id="JAFEKC020000026">
    <property type="protein sequence ID" value="KAK0506877.1"/>
    <property type="molecule type" value="Genomic_DNA"/>
</dbReference>
<feature type="region of interest" description="Disordered" evidence="1">
    <location>
        <begin position="162"/>
        <end position="226"/>
    </location>
</feature>
<reference evidence="2" key="1">
    <citation type="submission" date="2023-03" db="EMBL/GenBank/DDBJ databases">
        <title>Complete genome of Cladonia borealis.</title>
        <authorList>
            <person name="Park H."/>
        </authorList>
    </citation>
    <scope>NUCLEOTIDE SEQUENCE</scope>
    <source>
        <strain evidence="2">ANT050790</strain>
    </source>
</reference>
<evidence type="ECO:0000256" key="1">
    <source>
        <dbReference type="SAM" id="MobiDB-lite"/>
    </source>
</evidence>
<feature type="compositionally biased region" description="Basic residues" evidence="1">
    <location>
        <begin position="199"/>
        <end position="208"/>
    </location>
</feature>
<name>A0AA39UX39_9LECA</name>
<evidence type="ECO:0000313" key="3">
    <source>
        <dbReference type="Proteomes" id="UP001166286"/>
    </source>
</evidence>
<feature type="compositionally biased region" description="Basic residues" evidence="1">
    <location>
        <begin position="164"/>
        <end position="180"/>
    </location>
</feature>
<keyword evidence="3" id="KW-1185">Reference proteome</keyword>
<gene>
    <name evidence="2" type="ORF">JMJ35_010577</name>
</gene>
<feature type="compositionally biased region" description="Basic and acidic residues" evidence="1">
    <location>
        <begin position="181"/>
        <end position="198"/>
    </location>
</feature>